<dbReference type="GO" id="GO:0005840">
    <property type="term" value="C:ribosome"/>
    <property type="evidence" value="ECO:0007669"/>
    <property type="project" value="UniProtKB-KW"/>
</dbReference>
<reference evidence="2" key="2">
    <citation type="submission" date="2024-01" db="EMBL/GenBank/DDBJ databases">
        <title>Comparative genomics of Cryptococcus and Kwoniella reveals pathogenesis evolution and contrasting modes of karyotype evolution via chromosome fusion or intercentromeric recombination.</title>
        <authorList>
            <person name="Coelho M.A."/>
            <person name="David-Palma M."/>
            <person name="Shea T."/>
            <person name="Bowers K."/>
            <person name="Mcginley-Smith S."/>
            <person name="Mohammad A.W."/>
            <person name="Gnirke A."/>
            <person name="Yurkov A.M."/>
            <person name="Nowrousian M."/>
            <person name="Sun S."/>
            <person name="Cuomo C.A."/>
            <person name="Heitman J."/>
        </authorList>
    </citation>
    <scope>NUCLEOTIDE SEQUENCE</scope>
    <source>
        <strain evidence="2">IND107</strain>
    </source>
</reference>
<feature type="compositionally biased region" description="Low complexity" evidence="1">
    <location>
        <begin position="66"/>
        <end position="88"/>
    </location>
</feature>
<dbReference type="RefSeq" id="XP_066615440.1">
    <property type="nucleotide sequence ID" value="XM_066756663.1"/>
</dbReference>
<evidence type="ECO:0000313" key="3">
    <source>
        <dbReference type="Proteomes" id="UP000054399"/>
    </source>
</evidence>
<evidence type="ECO:0000256" key="1">
    <source>
        <dbReference type="SAM" id="MobiDB-lite"/>
    </source>
</evidence>
<organism evidence="2 3">
    <name type="scientific">Cryptococcus tetragattii IND107</name>
    <dbReference type="NCBI Taxonomy" id="1296105"/>
    <lineage>
        <taxon>Eukaryota</taxon>
        <taxon>Fungi</taxon>
        <taxon>Dikarya</taxon>
        <taxon>Basidiomycota</taxon>
        <taxon>Agaricomycotina</taxon>
        <taxon>Tremellomycetes</taxon>
        <taxon>Tremellales</taxon>
        <taxon>Cryptococcaceae</taxon>
        <taxon>Cryptococcus</taxon>
        <taxon>Cryptococcus gattii species complex</taxon>
    </lineage>
</organism>
<keyword evidence="2" id="KW-0689">Ribosomal protein</keyword>
<accession>A0ABR3BY15</accession>
<keyword evidence="2" id="KW-0687">Ribonucleoprotein</keyword>
<gene>
    <name evidence="2" type="ORF">I308_102112</name>
</gene>
<comment type="caution">
    <text evidence="2">The sequence shown here is derived from an EMBL/GenBank/DDBJ whole genome shotgun (WGS) entry which is preliminary data.</text>
</comment>
<name>A0ABR3BY15_9TREE</name>
<protein>
    <submittedName>
        <fullName evidence="2">40S ribosomal protein S29</fullName>
    </submittedName>
</protein>
<evidence type="ECO:0000313" key="2">
    <source>
        <dbReference type="EMBL" id="KAL0252720.1"/>
    </source>
</evidence>
<reference evidence="2" key="1">
    <citation type="submission" date="2015-01" db="EMBL/GenBank/DDBJ databases">
        <authorList>
            <consortium name="The Broad Institute Genomics Platform"/>
            <person name="Cuomo C."/>
            <person name="Litvintseva A."/>
            <person name="Chen Y."/>
            <person name="Heitman J."/>
            <person name="Sun S."/>
            <person name="Springer D."/>
            <person name="Dromer F."/>
            <person name="Young S."/>
            <person name="Zeng Q."/>
            <person name="Gargeya S."/>
            <person name="Abouelleil A."/>
            <person name="Alvarado L."/>
            <person name="Chapman S.B."/>
            <person name="Gainer-Dewar J."/>
            <person name="Goldberg J."/>
            <person name="Griggs A."/>
            <person name="Gujja S."/>
            <person name="Hansen M."/>
            <person name="Howarth C."/>
            <person name="Imamovic A."/>
            <person name="Larimer J."/>
            <person name="Murphy C."/>
            <person name="Naylor J."/>
            <person name="Pearson M."/>
            <person name="Priest M."/>
            <person name="Roberts A."/>
            <person name="Saif S."/>
            <person name="Shea T."/>
            <person name="Sykes S."/>
            <person name="Wortman J."/>
            <person name="Nusbaum C."/>
            <person name="Birren B."/>
        </authorList>
    </citation>
    <scope>NUCLEOTIDE SEQUENCE</scope>
    <source>
        <strain evidence="2">IND107</strain>
    </source>
</reference>
<dbReference type="GeneID" id="91988970"/>
<proteinExistence type="predicted"/>
<keyword evidence="3" id="KW-1185">Reference proteome</keyword>
<dbReference type="EMBL" id="ATAM02000003">
    <property type="protein sequence ID" value="KAL0252720.1"/>
    <property type="molecule type" value="Genomic_DNA"/>
</dbReference>
<sequence length="94" mass="9565">MISLASLKSVEPTPTTNPNPTKTSNHPIWLTPTFGSPAPGTTARALVSADSVPTRPVLSASGVSTSADSASVRSPRSSVSTSTTKRSTMPGDLV</sequence>
<feature type="region of interest" description="Disordered" evidence="1">
    <location>
        <begin position="1"/>
        <end position="94"/>
    </location>
</feature>
<dbReference type="Proteomes" id="UP000054399">
    <property type="component" value="Unassembled WGS sequence"/>
</dbReference>
<feature type="compositionally biased region" description="Low complexity" evidence="1">
    <location>
        <begin position="12"/>
        <end position="27"/>
    </location>
</feature>